<feature type="coiled-coil region" evidence="1">
    <location>
        <begin position="199"/>
        <end position="233"/>
    </location>
</feature>
<keyword evidence="1" id="KW-0175">Coiled coil</keyword>
<keyword evidence="3" id="KW-1185">Reference proteome</keyword>
<dbReference type="Proteomes" id="UP000515318">
    <property type="component" value="Segment"/>
</dbReference>
<protein>
    <submittedName>
        <fullName evidence="2">Uncharacterized protein</fullName>
    </submittedName>
</protein>
<name>A0A7D7IS64_9CAUD</name>
<accession>A0A7D7IS64</accession>
<evidence type="ECO:0000313" key="2">
    <source>
        <dbReference type="EMBL" id="QMP84028.1"/>
    </source>
</evidence>
<evidence type="ECO:0000313" key="3">
    <source>
        <dbReference type="Proteomes" id="UP000515318"/>
    </source>
</evidence>
<proteinExistence type="predicted"/>
<sequence length="256" mass="28179">MDYTRAKAAYDQSVQNVTIPGDLYGCADKVVRIELFSEAVGSMDKWEPDAHRGTGQCTTPSGADSFVEPAFANAPAFDSAPSRENIMRKEFKLVPVEPTVDMRAEICSGINHDHMVRNYKLMLAAAPQPPALGGEPEVVGYGFRNTMVGRSPAMMELRPDIPANDQYGGQLWYALITQDDYRAHLAPLQAEIDSRTNAQNILIKRLKEVGQEREQLKARCDELEDLLKSLLRGRGNDESALRIGAALSKPAGSEKV</sequence>
<organism evidence="2 3">
    <name type="scientific">Pseudomonas phage phiB1_1</name>
    <dbReference type="NCBI Taxonomy" id="2755402"/>
    <lineage>
        <taxon>Viruses</taxon>
        <taxon>Duplodnaviria</taxon>
        <taxon>Heunggongvirae</taxon>
        <taxon>Uroviricota</taxon>
        <taxon>Caudoviricetes</taxon>
        <taxon>Autographivirales</taxon>
        <taxon>Autoscriptoviridae</taxon>
        <taxon>Krylovirinae</taxon>
        <taxon>Torinorumvirus</taxon>
        <taxon>Torinorumvirus B11</taxon>
    </lineage>
</organism>
<dbReference type="EMBL" id="MT354570">
    <property type="protein sequence ID" value="QMP84028.1"/>
    <property type="molecule type" value="Genomic_DNA"/>
</dbReference>
<gene>
    <name evidence="2" type="ORF">phiB1_1_01</name>
</gene>
<evidence type="ECO:0000256" key="1">
    <source>
        <dbReference type="SAM" id="Coils"/>
    </source>
</evidence>
<reference evidence="2 3" key="1">
    <citation type="submission" date="2020-04" db="EMBL/GenBank/DDBJ databases">
        <authorList>
            <person name="Martino G."/>
            <person name="Holtappels D."/>
            <person name="Wagemans J."/>
            <person name="Lavigne R."/>
            <person name="Turina M."/>
            <person name="Ciuffo M."/>
        </authorList>
    </citation>
    <scope>NUCLEOTIDE SEQUENCE [LARGE SCALE GENOMIC DNA]</scope>
</reference>